<dbReference type="Pfam" id="PF14689">
    <property type="entry name" value="SPOB_a"/>
    <property type="match status" value="1"/>
</dbReference>
<dbReference type="Pfam" id="PF14682">
    <property type="entry name" value="SPOB_ab"/>
    <property type="match status" value="1"/>
</dbReference>
<dbReference type="Proteomes" id="UP001221597">
    <property type="component" value="Chromosome"/>
</dbReference>
<gene>
    <name evidence="6" type="ORF">P9989_13365</name>
</gene>
<keyword evidence="3" id="KW-0418">Kinase</keyword>
<dbReference type="Gene3D" id="3.30.565.30">
    <property type="entry name" value="Sporulation initiation phosphotransferase B (SpoOB), C-terminal domain"/>
    <property type="match status" value="1"/>
</dbReference>
<evidence type="ECO:0000259" key="5">
    <source>
        <dbReference type="Pfam" id="PF14689"/>
    </source>
</evidence>
<feature type="domain" description="SpoOB alpha-helical" evidence="5">
    <location>
        <begin position="4"/>
        <end position="55"/>
    </location>
</feature>
<feature type="domain" description="Sporulation initiation phosphotransferase B C-terminal" evidence="4">
    <location>
        <begin position="61"/>
        <end position="152"/>
    </location>
</feature>
<keyword evidence="7" id="KW-1185">Reference proteome</keyword>
<dbReference type="InterPro" id="IPR037100">
    <property type="entry name" value="Spo0B_C_sf"/>
</dbReference>
<sequence>MSKEEIIAILRHKRHDWMNQIQLVQGYASMGKMDKLQIQLNKISHDSEQERRLLNSGAYEFTVWLLTFNWTQEQYRLVYTIQNNVDLPRHDQKMTAYAKRLLILLDEFSKKDELYEGSVQVYQGAGSHQLGITWEWKGNFTYPMQLNKKLEQEGFIAFCEEDELSVEMTIE</sequence>
<keyword evidence="1" id="KW-0597">Phosphoprotein</keyword>
<organism evidence="6 7">
    <name type="scientific">Halobacillus naozhouensis</name>
    <dbReference type="NCBI Taxonomy" id="554880"/>
    <lineage>
        <taxon>Bacteria</taxon>
        <taxon>Bacillati</taxon>
        <taxon>Bacillota</taxon>
        <taxon>Bacilli</taxon>
        <taxon>Bacillales</taxon>
        <taxon>Bacillaceae</taxon>
        <taxon>Halobacillus</taxon>
    </lineage>
</organism>
<evidence type="ECO:0000256" key="2">
    <source>
        <dbReference type="ARBA" id="ARBA00022679"/>
    </source>
</evidence>
<evidence type="ECO:0000256" key="3">
    <source>
        <dbReference type="ARBA" id="ARBA00022777"/>
    </source>
</evidence>
<evidence type="ECO:0000256" key="1">
    <source>
        <dbReference type="ARBA" id="ARBA00022553"/>
    </source>
</evidence>
<dbReference type="InterPro" id="IPR039506">
    <property type="entry name" value="SPOB_a"/>
</dbReference>
<dbReference type="InterPro" id="IPR016122">
    <property type="entry name" value="SpoOB_C"/>
</dbReference>
<evidence type="ECO:0000259" key="4">
    <source>
        <dbReference type="Pfam" id="PF14682"/>
    </source>
</evidence>
<keyword evidence="2" id="KW-0808">Transferase</keyword>
<reference evidence="6 7" key="1">
    <citation type="submission" date="2023-04" db="EMBL/GenBank/DDBJ databases">
        <title>Genome sequence of Halobacillus naozhouensis KACC 21980.</title>
        <authorList>
            <person name="Kim S."/>
            <person name="Heo J."/>
            <person name="Kwon S.-W."/>
        </authorList>
    </citation>
    <scope>NUCLEOTIDE SEQUENCE [LARGE SCALE GENOMIC DNA]</scope>
    <source>
        <strain evidence="6 7">KCTC 13234</strain>
    </source>
</reference>
<name>A0ABY8IUN6_9BACI</name>
<dbReference type="InterPro" id="IPR016120">
    <property type="entry name" value="Sig_transdc_His_kin_SpoOB"/>
</dbReference>
<dbReference type="SUPFAM" id="SSF55890">
    <property type="entry name" value="Sporulation response regulatory protein Spo0B"/>
    <property type="match status" value="1"/>
</dbReference>
<protein>
    <submittedName>
        <fullName evidence="6">Spo0B domain-containing protein</fullName>
    </submittedName>
</protein>
<accession>A0ABY8IUN6</accession>
<proteinExistence type="predicted"/>
<evidence type="ECO:0000313" key="7">
    <source>
        <dbReference type="Proteomes" id="UP001221597"/>
    </source>
</evidence>
<dbReference type="EMBL" id="CP121671">
    <property type="protein sequence ID" value="WFT73381.1"/>
    <property type="molecule type" value="Genomic_DNA"/>
</dbReference>
<dbReference type="RefSeq" id="WP_283075394.1">
    <property type="nucleotide sequence ID" value="NZ_CP121671.1"/>
</dbReference>
<dbReference type="Gene3D" id="1.10.287.130">
    <property type="match status" value="1"/>
</dbReference>
<evidence type="ECO:0000313" key="6">
    <source>
        <dbReference type="EMBL" id="WFT73381.1"/>
    </source>
</evidence>